<feature type="binding site" evidence="10">
    <location>
        <position position="171"/>
    </location>
    <ligand>
        <name>[4Fe-4S] cluster</name>
        <dbReference type="ChEBI" id="CHEBI:49883"/>
        <label>3</label>
    </ligand>
</feature>
<keyword evidence="3 10" id="KW-0479">Metal-binding</keyword>
<reference evidence="13" key="1">
    <citation type="journal article" date="2022" name="Environ. Microbiol.">
        <title>Geoalkalibacter halelectricus SAP #1 sp. nov. possessing extracellular electron transfer and mineral#reducing capabilities from a haloalkaline environment.</title>
        <authorList>
            <person name="Yadav S."/>
            <person name="Singh R."/>
            <person name="Sundharam S.S."/>
            <person name="Chaudhary S."/>
            <person name="Krishnamurthi S."/>
            <person name="Patil S.A."/>
        </authorList>
    </citation>
    <scope>NUCLEOTIDE SEQUENCE</scope>
    <source>
        <strain evidence="13">SAP-1</strain>
    </source>
</reference>
<dbReference type="InterPro" id="IPR050395">
    <property type="entry name" value="4Fe4S_Ferredoxin_RnfB"/>
</dbReference>
<sequence length="282" mass="28840">MLAAILSLGGIGLIAAIILGLAAKKFAVEVDPRELALLDALPGANCGACGYPGCSGFARALAEGRADPADCTPGGKETVAEIARILGVAATSPEPRIAVVLCQGDRNRAADKYRYLGIEDCNAAQKLAEGPKQCPGGCLGLGSCRRVCPFGAIEITPAGLAVISRELCTGCTKCVAVCPREVIRMTPAAAEVHVLCNSHDKGAVVRKYCSIGCIACHICHKAAPQAYVIEDFLARVDYAQGAAAAAAVDKCPTKCIRDFARGYPEGCTFGGGACAAPSDVAA</sequence>
<comment type="subcellular location">
    <subcellularLocation>
        <location evidence="10">Cell membrane</location>
    </subcellularLocation>
</comment>
<feature type="region of interest" description="Hydrophobic" evidence="10">
    <location>
        <begin position="1"/>
        <end position="23"/>
    </location>
</feature>
<evidence type="ECO:0000256" key="10">
    <source>
        <dbReference type="HAMAP-Rule" id="MF_00463"/>
    </source>
</evidence>
<evidence type="ECO:0000256" key="1">
    <source>
        <dbReference type="ARBA" id="ARBA00022448"/>
    </source>
</evidence>
<feature type="binding site" evidence="10">
    <location>
        <position position="168"/>
    </location>
    <ligand>
        <name>[4Fe-4S] cluster</name>
        <dbReference type="ChEBI" id="CHEBI:49883"/>
        <label>3</label>
    </ligand>
</feature>
<comment type="function">
    <text evidence="10">Part of a membrane-bound complex that couples electron transfer with translocation of ions across the membrane.</text>
</comment>
<keyword evidence="1 10" id="KW-0813">Transport</keyword>
<dbReference type="Proteomes" id="UP001060414">
    <property type="component" value="Chromosome"/>
</dbReference>
<comment type="similarity">
    <text evidence="10">Belongs to the 4Fe4S bacterial-type ferredoxin family. RnfB subfamily.</text>
</comment>
<feature type="binding site" evidence="10">
    <location>
        <position position="49"/>
    </location>
    <ligand>
        <name>[4Fe-4S] cluster</name>
        <dbReference type="ChEBI" id="CHEBI:49883"/>
        <label>1</label>
    </ligand>
</feature>
<organism evidence="13 14">
    <name type="scientific">Geoalkalibacter halelectricus</name>
    <dbReference type="NCBI Taxonomy" id="2847045"/>
    <lineage>
        <taxon>Bacteria</taxon>
        <taxon>Pseudomonadati</taxon>
        <taxon>Thermodesulfobacteriota</taxon>
        <taxon>Desulfuromonadia</taxon>
        <taxon>Desulfuromonadales</taxon>
        <taxon>Geoalkalibacteraceae</taxon>
        <taxon>Geoalkalibacter</taxon>
    </lineage>
</organism>
<feature type="domain" description="4Fe-4S ferredoxin-type" evidence="11">
    <location>
        <begin position="159"/>
        <end position="188"/>
    </location>
</feature>
<dbReference type="PANTHER" id="PTHR43560">
    <property type="entry name" value="ION-TRANSLOCATING OXIDOREDUCTASE COMPLEX SUBUNIT B"/>
    <property type="match status" value="1"/>
</dbReference>
<evidence type="ECO:0000259" key="12">
    <source>
        <dbReference type="PROSITE" id="PS51656"/>
    </source>
</evidence>
<dbReference type="InterPro" id="IPR017900">
    <property type="entry name" value="4Fe4S_Fe_S_CS"/>
</dbReference>
<dbReference type="EC" id="7.-.-.-" evidence="10"/>
<evidence type="ECO:0000256" key="9">
    <source>
        <dbReference type="ARBA" id="ARBA00023136"/>
    </source>
</evidence>
<keyword evidence="9 10" id="KW-0472">Membrane</keyword>
<dbReference type="Pfam" id="PF14697">
    <property type="entry name" value="Fer4_21"/>
    <property type="match status" value="1"/>
</dbReference>
<protein>
    <recommendedName>
        <fullName evidence="10">Ion-translocating oxidoreductase complex subunit B</fullName>
        <ecNumber evidence="10">7.-.-.-</ecNumber>
    </recommendedName>
    <alternativeName>
        <fullName evidence="10">Rnf electron transport complex subunit B</fullName>
    </alternativeName>
</protein>
<dbReference type="PANTHER" id="PTHR43560:SF1">
    <property type="entry name" value="ION-TRANSLOCATING OXIDOREDUCTASE COMPLEX SUBUNIT B"/>
    <property type="match status" value="1"/>
</dbReference>
<feature type="binding site" evidence="10">
    <location>
        <position position="46"/>
    </location>
    <ligand>
        <name>[4Fe-4S] cluster</name>
        <dbReference type="ChEBI" id="CHEBI:49883"/>
        <label>1</label>
    </ligand>
</feature>
<keyword evidence="6 10" id="KW-0249">Electron transport</keyword>
<keyword evidence="10" id="KW-1003">Cell membrane</keyword>
<feature type="domain" description="4Fe-4S" evidence="12">
    <location>
        <begin position="29"/>
        <end position="88"/>
    </location>
</feature>
<dbReference type="Gene3D" id="3.30.70.20">
    <property type="match status" value="1"/>
</dbReference>
<keyword evidence="7 10" id="KW-0408">Iron</keyword>
<name>A0ABY5ZFX1_9BACT</name>
<feature type="binding site" evidence="10">
    <location>
        <position position="148"/>
    </location>
    <ligand>
        <name>[4Fe-4S] cluster</name>
        <dbReference type="ChEBI" id="CHEBI:49883"/>
        <label>3</label>
    </ligand>
</feature>
<feature type="binding site" evidence="10">
    <location>
        <position position="144"/>
    </location>
    <ligand>
        <name>[4Fe-4S] cluster</name>
        <dbReference type="ChEBI" id="CHEBI:49883"/>
        <label>2</label>
    </ligand>
</feature>
<dbReference type="InterPro" id="IPR017896">
    <property type="entry name" value="4Fe4S_Fe-S-bd"/>
</dbReference>
<dbReference type="InterPro" id="IPR010207">
    <property type="entry name" value="Elect_transpt_cplx_RnfB/RsxB"/>
</dbReference>
<evidence type="ECO:0000256" key="7">
    <source>
        <dbReference type="ARBA" id="ARBA00023004"/>
    </source>
</evidence>
<comment type="cofactor">
    <cofactor evidence="10">
        <name>[4Fe-4S] cluster</name>
        <dbReference type="ChEBI" id="CHEBI:49883"/>
    </cofactor>
    <text evidence="10">Binds 3 [4Fe-4S] clusters.</text>
</comment>
<dbReference type="PROSITE" id="PS00198">
    <property type="entry name" value="4FE4S_FER_1"/>
    <property type="match status" value="1"/>
</dbReference>
<evidence type="ECO:0000256" key="5">
    <source>
        <dbReference type="ARBA" id="ARBA00022967"/>
    </source>
</evidence>
<feature type="domain" description="4Fe-4S ferredoxin-type" evidence="11">
    <location>
        <begin position="129"/>
        <end position="158"/>
    </location>
</feature>
<dbReference type="PROSITE" id="PS51379">
    <property type="entry name" value="4FE4S_FER_2"/>
    <property type="match status" value="2"/>
</dbReference>
<feature type="binding site" evidence="10">
    <location>
        <position position="178"/>
    </location>
    <ligand>
        <name>[4Fe-4S] cluster</name>
        <dbReference type="ChEBI" id="CHEBI:49883"/>
        <label>2</label>
    </ligand>
</feature>
<evidence type="ECO:0000259" key="11">
    <source>
        <dbReference type="PROSITE" id="PS51379"/>
    </source>
</evidence>
<accession>A0ABY5ZFX1</accession>
<dbReference type="NCBIfam" id="TIGR01944">
    <property type="entry name" value="rnfB"/>
    <property type="match status" value="1"/>
</dbReference>
<comment type="caution">
    <text evidence="10">Lacks conserved residue(s) required for the propagation of feature annotation.</text>
</comment>
<dbReference type="PROSITE" id="PS51656">
    <property type="entry name" value="4FE4S"/>
    <property type="match status" value="1"/>
</dbReference>
<gene>
    <name evidence="10" type="primary">rnfB</name>
    <name evidence="13" type="ORF">L9S41_09835</name>
</gene>
<evidence type="ECO:0000313" key="13">
    <source>
        <dbReference type="EMBL" id="UWZ78001.1"/>
    </source>
</evidence>
<evidence type="ECO:0000256" key="3">
    <source>
        <dbReference type="ARBA" id="ARBA00022723"/>
    </source>
</evidence>
<feature type="binding site" evidence="10">
    <location>
        <position position="174"/>
    </location>
    <ligand>
        <name>[4Fe-4S] cluster</name>
        <dbReference type="ChEBI" id="CHEBI:49883"/>
        <label>3</label>
    </ligand>
</feature>
<dbReference type="Gene3D" id="1.10.15.40">
    <property type="entry name" value="Electron transport complex subunit B, putative Fe-S cluster"/>
    <property type="match status" value="1"/>
</dbReference>
<dbReference type="Pfam" id="PF04060">
    <property type="entry name" value="FeS"/>
    <property type="match status" value="1"/>
</dbReference>
<feature type="binding site" evidence="10">
    <location>
        <position position="138"/>
    </location>
    <ligand>
        <name>[4Fe-4S] cluster</name>
        <dbReference type="ChEBI" id="CHEBI:49883"/>
        <label>2</label>
    </ligand>
</feature>
<dbReference type="InterPro" id="IPR007202">
    <property type="entry name" value="4Fe-4S_dom"/>
</dbReference>
<keyword evidence="5 10" id="KW-1278">Translocase</keyword>
<evidence type="ECO:0000256" key="6">
    <source>
        <dbReference type="ARBA" id="ARBA00022982"/>
    </source>
</evidence>
<dbReference type="EMBL" id="CP092109">
    <property type="protein sequence ID" value="UWZ78001.1"/>
    <property type="molecule type" value="Genomic_DNA"/>
</dbReference>
<keyword evidence="4 10" id="KW-0677">Repeat</keyword>
<evidence type="ECO:0000256" key="4">
    <source>
        <dbReference type="ARBA" id="ARBA00022737"/>
    </source>
</evidence>
<evidence type="ECO:0000256" key="2">
    <source>
        <dbReference type="ARBA" id="ARBA00022485"/>
    </source>
</evidence>
<evidence type="ECO:0000313" key="14">
    <source>
        <dbReference type="Proteomes" id="UP001060414"/>
    </source>
</evidence>
<dbReference type="RefSeq" id="WP_260746349.1">
    <property type="nucleotide sequence ID" value="NZ_CP092109.1"/>
</dbReference>
<feature type="binding site" evidence="10">
    <location>
        <position position="54"/>
    </location>
    <ligand>
        <name>[4Fe-4S] cluster</name>
        <dbReference type="ChEBI" id="CHEBI:49883"/>
        <label>1</label>
    </ligand>
</feature>
<feature type="binding site" evidence="10">
    <location>
        <position position="71"/>
    </location>
    <ligand>
        <name>[4Fe-4S] cluster</name>
        <dbReference type="ChEBI" id="CHEBI:49883"/>
        <label>1</label>
    </ligand>
</feature>
<evidence type="ECO:0000256" key="8">
    <source>
        <dbReference type="ARBA" id="ARBA00023014"/>
    </source>
</evidence>
<keyword evidence="14" id="KW-1185">Reference proteome</keyword>
<dbReference type="SUPFAM" id="SSF54862">
    <property type="entry name" value="4Fe-4S ferredoxins"/>
    <property type="match status" value="1"/>
</dbReference>
<dbReference type="HAMAP" id="MF_00463">
    <property type="entry name" value="RsxB_RnfB"/>
    <property type="match status" value="1"/>
</dbReference>
<proteinExistence type="inferred from homology"/>
<keyword evidence="2 10" id="KW-0004">4Fe-4S</keyword>
<feature type="binding site" evidence="10">
    <location>
        <position position="134"/>
    </location>
    <ligand>
        <name>[4Fe-4S] cluster</name>
        <dbReference type="ChEBI" id="CHEBI:49883"/>
        <label>2</label>
    </ligand>
</feature>
<comment type="subunit">
    <text evidence="10">The complex is composed of six subunits: RnfA, RnfB, RnfC, RnfD, RnfE and RnfG.</text>
</comment>
<keyword evidence="8 10" id="KW-0411">Iron-sulfur</keyword>